<dbReference type="InterPro" id="IPR005467">
    <property type="entry name" value="His_kinase_dom"/>
</dbReference>
<dbReference type="PRINTS" id="PR00344">
    <property type="entry name" value="BCTRLSENSOR"/>
</dbReference>
<organism evidence="14 15">
    <name type="scientific">Amycolatopsis coloradensis</name>
    <dbReference type="NCBI Taxonomy" id="76021"/>
    <lineage>
        <taxon>Bacteria</taxon>
        <taxon>Bacillati</taxon>
        <taxon>Actinomycetota</taxon>
        <taxon>Actinomycetes</taxon>
        <taxon>Pseudonocardiales</taxon>
        <taxon>Pseudonocardiaceae</taxon>
        <taxon>Amycolatopsis</taxon>
    </lineage>
</organism>
<dbReference type="CDD" id="cd00082">
    <property type="entry name" value="HisKA"/>
    <property type="match status" value="1"/>
</dbReference>
<dbReference type="GO" id="GO:0000155">
    <property type="term" value="F:phosphorelay sensor kinase activity"/>
    <property type="evidence" value="ECO:0007669"/>
    <property type="project" value="InterPro"/>
</dbReference>
<dbReference type="PANTHER" id="PTHR45436">
    <property type="entry name" value="SENSOR HISTIDINE KINASE YKOH"/>
    <property type="match status" value="1"/>
</dbReference>
<dbReference type="PANTHER" id="PTHR45436:SF5">
    <property type="entry name" value="SENSOR HISTIDINE KINASE TRCS"/>
    <property type="match status" value="1"/>
</dbReference>
<evidence type="ECO:0000313" key="14">
    <source>
        <dbReference type="EMBL" id="OLZ45664.1"/>
    </source>
</evidence>
<dbReference type="Pfam" id="PF00512">
    <property type="entry name" value="HisKA"/>
    <property type="match status" value="1"/>
</dbReference>
<accession>A0A1R0KIM8</accession>
<comment type="catalytic activity">
    <reaction evidence="1">
        <text>ATP + protein L-histidine = ADP + protein N-phospho-L-histidine.</text>
        <dbReference type="EC" id="2.7.13.3"/>
    </reaction>
</comment>
<dbReference type="InterPro" id="IPR003594">
    <property type="entry name" value="HATPase_dom"/>
</dbReference>
<evidence type="ECO:0000256" key="5">
    <source>
        <dbReference type="ARBA" id="ARBA00022679"/>
    </source>
</evidence>
<comment type="subcellular location">
    <subcellularLocation>
        <location evidence="2">Cell membrane</location>
    </subcellularLocation>
</comment>
<evidence type="ECO:0000256" key="8">
    <source>
        <dbReference type="ARBA" id="ARBA00022989"/>
    </source>
</evidence>
<dbReference type="Gene3D" id="3.30.565.10">
    <property type="entry name" value="Histidine kinase-like ATPase, C-terminal domain"/>
    <property type="match status" value="1"/>
</dbReference>
<evidence type="ECO:0000259" key="13">
    <source>
        <dbReference type="PROSITE" id="PS50885"/>
    </source>
</evidence>
<feature type="chain" id="PRO_5013362739" description="histidine kinase" evidence="11">
    <location>
        <begin position="27"/>
        <end position="473"/>
    </location>
</feature>
<dbReference type="InterPro" id="IPR050428">
    <property type="entry name" value="TCS_sensor_his_kinase"/>
</dbReference>
<keyword evidence="11" id="KW-0732">Signal</keyword>
<dbReference type="SMART" id="SM00304">
    <property type="entry name" value="HAMP"/>
    <property type="match status" value="1"/>
</dbReference>
<dbReference type="CDD" id="cd06225">
    <property type="entry name" value="HAMP"/>
    <property type="match status" value="1"/>
</dbReference>
<dbReference type="Gene3D" id="6.10.340.10">
    <property type="match status" value="1"/>
</dbReference>
<keyword evidence="8" id="KW-1133">Transmembrane helix</keyword>
<dbReference type="CDD" id="cd00075">
    <property type="entry name" value="HATPase"/>
    <property type="match status" value="1"/>
</dbReference>
<dbReference type="SUPFAM" id="SSF47384">
    <property type="entry name" value="Homodimeric domain of signal transducing histidine kinase"/>
    <property type="match status" value="1"/>
</dbReference>
<dbReference type="InterPro" id="IPR036097">
    <property type="entry name" value="HisK_dim/P_sf"/>
</dbReference>
<evidence type="ECO:0000256" key="7">
    <source>
        <dbReference type="ARBA" id="ARBA00022777"/>
    </source>
</evidence>
<evidence type="ECO:0000256" key="11">
    <source>
        <dbReference type="SAM" id="SignalP"/>
    </source>
</evidence>
<dbReference type="Gene3D" id="1.10.287.130">
    <property type="match status" value="1"/>
</dbReference>
<evidence type="ECO:0000256" key="9">
    <source>
        <dbReference type="ARBA" id="ARBA00023012"/>
    </source>
</evidence>
<evidence type="ECO:0000256" key="6">
    <source>
        <dbReference type="ARBA" id="ARBA00022692"/>
    </source>
</evidence>
<feature type="signal peptide" evidence="11">
    <location>
        <begin position="1"/>
        <end position="26"/>
    </location>
</feature>
<gene>
    <name evidence="14" type="ORF">BS329_31970</name>
</gene>
<dbReference type="FunFam" id="1.10.287.130:FF:000010">
    <property type="entry name" value="Two-component sensor histidine kinase"/>
    <property type="match status" value="1"/>
</dbReference>
<keyword evidence="4" id="KW-0597">Phosphoprotein</keyword>
<evidence type="ECO:0000256" key="1">
    <source>
        <dbReference type="ARBA" id="ARBA00000085"/>
    </source>
</evidence>
<dbReference type="InterPro" id="IPR036890">
    <property type="entry name" value="HATPase_C_sf"/>
</dbReference>
<reference evidence="14 15" key="1">
    <citation type="submission" date="2016-01" db="EMBL/GenBank/DDBJ databases">
        <title>Amycolatopsis coloradensis genome sequencing and assembly.</title>
        <authorList>
            <person name="Mayilraj S."/>
        </authorList>
    </citation>
    <scope>NUCLEOTIDE SEQUENCE [LARGE SCALE GENOMIC DNA]</scope>
    <source>
        <strain evidence="14 15">DSM 44225</strain>
    </source>
</reference>
<dbReference type="InterPro" id="IPR003661">
    <property type="entry name" value="HisK_dim/P_dom"/>
</dbReference>
<feature type="domain" description="HAMP" evidence="13">
    <location>
        <begin position="192"/>
        <end position="244"/>
    </location>
</feature>
<name>A0A1R0KIM8_9PSEU</name>
<dbReference type="Pfam" id="PF02518">
    <property type="entry name" value="HATPase_c"/>
    <property type="match status" value="1"/>
</dbReference>
<dbReference type="InterPro" id="IPR004358">
    <property type="entry name" value="Sig_transdc_His_kin-like_C"/>
</dbReference>
<protein>
    <recommendedName>
        <fullName evidence="3">histidine kinase</fullName>
        <ecNumber evidence="3">2.7.13.3</ecNumber>
    </recommendedName>
</protein>
<proteinExistence type="predicted"/>
<evidence type="ECO:0000256" key="10">
    <source>
        <dbReference type="ARBA" id="ARBA00023136"/>
    </source>
</evidence>
<dbReference type="SUPFAM" id="SSF158472">
    <property type="entry name" value="HAMP domain-like"/>
    <property type="match status" value="1"/>
</dbReference>
<dbReference type="AlphaFoldDB" id="A0A1R0KIM8"/>
<evidence type="ECO:0000256" key="2">
    <source>
        <dbReference type="ARBA" id="ARBA00004236"/>
    </source>
</evidence>
<dbReference type="PROSITE" id="PS50885">
    <property type="entry name" value="HAMP"/>
    <property type="match status" value="1"/>
</dbReference>
<keyword evidence="5" id="KW-0808">Transferase</keyword>
<dbReference type="InterPro" id="IPR003660">
    <property type="entry name" value="HAMP_dom"/>
</dbReference>
<feature type="domain" description="Histidine kinase" evidence="12">
    <location>
        <begin position="259"/>
        <end position="469"/>
    </location>
</feature>
<evidence type="ECO:0000256" key="4">
    <source>
        <dbReference type="ARBA" id="ARBA00022553"/>
    </source>
</evidence>
<keyword evidence="6" id="KW-0812">Transmembrane</keyword>
<keyword evidence="9" id="KW-0902">Two-component regulatory system</keyword>
<sequence>MRLLSGLRPRLILAFAVMTIIGAAAAAGASYVSARNAILEAVQDAAMNQLKDRVAAYSRPMSTPPTQEQLNDFAGSLRLNAVAVYQDLRSVNGPDLSTFTPELRRTVADDDRIQFQRRDRDAVPKPIPELLVGMPVLARQPNGLMRRSELQVYSLTSLAQQQQAIEELAESAWRMAALALPLAAALALLAARQVLRPVRALNTAAAQLGEGRLDVRLPAKGSDELAELVTTFNNTAAELERTVGELKAMEADARRFVADVSHELRTPLAAMNAVTDVLDEDADALPPDTAVAARLVSGETRRLTRLVRDLVEISRFDAGRAELVLDEWDLATAIRDSLDARGWRDGEELVTDLPDGVTARVDRRRLDLIVANLVGNAFRHGAAPVEVHLRADGDGVAVEVDDHGPGIDPEILPHVFDRFTKADSSRARSEGSGLGLAIALENARLHGGDITAGNTGQGARFVLRLPHRAEGGT</sequence>
<evidence type="ECO:0000313" key="15">
    <source>
        <dbReference type="Proteomes" id="UP000187486"/>
    </source>
</evidence>
<keyword evidence="15" id="KW-1185">Reference proteome</keyword>
<dbReference type="EC" id="2.7.13.3" evidence="3"/>
<dbReference type="OrthoDB" id="9786919at2"/>
<keyword evidence="7 14" id="KW-0418">Kinase</keyword>
<comment type="caution">
    <text evidence="14">The sequence shown here is derived from an EMBL/GenBank/DDBJ whole genome shotgun (WGS) entry which is preliminary data.</text>
</comment>
<dbReference type="RefSeq" id="WP_076165490.1">
    <property type="nucleotide sequence ID" value="NZ_JBEZVB010000015.1"/>
</dbReference>
<dbReference type="EMBL" id="MQUQ01000019">
    <property type="protein sequence ID" value="OLZ45664.1"/>
    <property type="molecule type" value="Genomic_DNA"/>
</dbReference>
<dbReference type="GO" id="GO:0005886">
    <property type="term" value="C:plasma membrane"/>
    <property type="evidence" value="ECO:0007669"/>
    <property type="project" value="UniProtKB-SubCell"/>
</dbReference>
<dbReference type="SMART" id="SM00387">
    <property type="entry name" value="HATPase_c"/>
    <property type="match status" value="1"/>
</dbReference>
<dbReference type="STRING" id="76021.BS329_31970"/>
<dbReference type="Proteomes" id="UP000187486">
    <property type="component" value="Unassembled WGS sequence"/>
</dbReference>
<evidence type="ECO:0000259" key="12">
    <source>
        <dbReference type="PROSITE" id="PS50109"/>
    </source>
</evidence>
<dbReference type="SUPFAM" id="SSF55874">
    <property type="entry name" value="ATPase domain of HSP90 chaperone/DNA topoisomerase II/histidine kinase"/>
    <property type="match status" value="1"/>
</dbReference>
<dbReference type="PROSITE" id="PS50109">
    <property type="entry name" value="HIS_KIN"/>
    <property type="match status" value="1"/>
</dbReference>
<evidence type="ECO:0000256" key="3">
    <source>
        <dbReference type="ARBA" id="ARBA00012438"/>
    </source>
</evidence>
<dbReference type="SMART" id="SM00388">
    <property type="entry name" value="HisKA"/>
    <property type="match status" value="1"/>
</dbReference>
<dbReference type="Pfam" id="PF00672">
    <property type="entry name" value="HAMP"/>
    <property type="match status" value="1"/>
</dbReference>
<keyword evidence="10" id="KW-0472">Membrane</keyword>